<dbReference type="Proteomes" id="UP000629365">
    <property type="component" value="Unassembled WGS sequence"/>
</dbReference>
<organism evidence="6 7">
    <name type="scientific">Microbacterium murale</name>
    <dbReference type="NCBI Taxonomy" id="1081040"/>
    <lineage>
        <taxon>Bacteria</taxon>
        <taxon>Bacillati</taxon>
        <taxon>Actinomycetota</taxon>
        <taxon>Actinomycetes</taxon>
        <taxon>Micrococcales</taxon>
        <taxon>Microbacteriaceae</taxon>
        <taxon>Microbacterium</taxon>
    </lineage>
</organism>
<sequence length="217" mass="22990">MAENLVQDGRRTRGDATRRVVLSSATDLASVEGLDGLTIGRLAGTSGRSKSSIATLFGSKEALQLATVAAAREIFIDRVITPARDEPRGLSRLVALLRGAMTYSRDRVFAGGCFFAATAADVDSKPGMVSDAVRAASTDWYGYIEAQVGFAVDADELTIDNAGAEVLAFHLIALYEESNSRSLLMNDDRPYALAAAAMTERLIAAGAPSDLVITLDR</sequence>
<keyword evidence="7" id="KW-1185">Reference proteome</keyword>
<dbReference type="Gene3D" id="1.10.357.10">
    <property type="entry name" value="Tetracycline Repressor, domain 2"/>
    <property type="match status" value="1"/>
</dbReference>
<dbReference type="InterPro" id="IPR001647">
    <property type="entry name" value="HTH_TetR"/>
</dbReference>
<dbReference type="RefSeq" id="WP_188435060.1">
    <property type="nucleotide sequence ID" value="NZ_BMCM01000001.1"/>
</dbReference>
<dbReference type="SUPFAM" id="SSF48498">
    <property type="entry name" value="Tetracyclin repressor-like, C-terminal domain"/>
    <property type="match status" value="1"/>
</dbReference>
<keyword evidence="3" id="KW-0804">Transcription</keyword>
<dbReference type="InterPro" id="IPR009057">
    <property type="entry name" value="Homeodomain-like_sf"/>
</dbReference>
<comment type="caution">
    <text evidence="6">The sequence shown here is derived from an EMBL/GenBank/DDBJ whole genome shotgun (WGS) entry which is preliminary data.</text>
</comment>
<feature type="domain" description="HTH tetR-type" evidence="5">
    <location>
        <begin position="15"/>
        <end position="75"/>
    </location>
</feature>
<dbReference type="Gene3D" id="1.10.10.60">
    <property type="entry name" value="Homeodomain-like"/>
    <property type="match status" value="1"/>
</dbReference>
<evidence type="ECO:0000256" key="1">
    <source>
        <dbReference type="ARBA" id="ARBA00023015"/>
    </source>
</evidence>
<feature type="DNA-binding region" description="H-T-H motif" evidence="4">
    <location>
        <begin position="38"/>
        <end position="57"/>
    </location>
</feature>
<protein>
    <submittedName>
        <fullName evidence="6">TetR family transcriptional regulator</fullName>
    </submittedName>
</protein>
<dbReference type="InterPro" id="IPR036271">
    <property type="entry name" value="Tet_transcr_reg_TetR-rel_C_sf"/>
</dbReference>
<keyword evidence="1" id="KW-0805">Transcription regulation</keyword>
<evidence type="ECO:0000256" key="3">
    <source>
        <dbReference type="ARBA" id="ARBA00023163"/>
    </source>
</evidence>
<dbReference type="EMBL" id="BMCM01000001">
    <property type="protein sequence ID" value="GGD65388.1"/>
    <property type="molecule type" value="Genomic_DNA"/>
</dbReference>
<dbReference type="PROSITE" id="PS50977">
    <property type="entry name" value="HTH_TETR_2"/>
    <property type="match status" value="1"/>
</dbReference>
<name>A0ABQ1RC24_9MICO</name>
<proteinExistence type="predicted"/>
<dbReference type="InterPro" id="IPR011075">
    <property type="entry name" value="TetR_C"/>
</dbReference>
<evidence type="ECO:0000256" key="2">
    <source>
        <dbReference type="ARBA" id="ARBA00023125"/>
    </source>
</evidence>
<evidence type="ECO:0000259" key="5">
    <source>
        <dbReference type="PROSITE" id="PS50977"/>
    </source>
</evidence>
<accession>A0ABQ1RC24</accession>
<dbReference type="Pfam" id="PF16925">
    <property type="entry name" value="TetR_C_13"/>
    <property type="match status" value="1"/>
</dbReference>
<gene>
    <name evidence="6" type="ORF">GCM10007269_05760</name>
</gene>
<evidence type="ECO:0000313" key="6">
    <source>
        <dbReference type="EMBL" id="GGD65388.1"/>
    </source>
</evidence>
<reference evidence="7" key="1">
    <citation type="journal article" date="2019" name="Int. J. Syst. Evol. Microbiol.">
        <title>The Global Catalogue of Microorganisms (GCM) 10K type strain sequencing project: providing services to taxonomists for standard genome sequencing and annotation.</title>
        <authorList>
            <consortium name="The Broad Institute Genomics Platform"/>
            <consortium name="The Broad Institute Genome Sequencing Center for Infectious Disease"/>
            <person name="Wu L."/>
            <person name="Ma J."/>
        </authorList>
    </citation>
    <scope>NUCLEOTIDE SEQUENCE [LARGE SCALE GENOMIC DNA]</scope>
    <source>
        <strain evidence="7">CCM 7640</strain>
    </source>
</reference>
<evidence type="ECO:0000313" key="7">
    <source>
        <dbReference type="Proteomes" id="UP000629365"/>
    </source>
</evidence>
<dbReference type="PANTHER" id="PTHR47506">
    <property type="entry name" value="TRANSCRIPTIONAL REGULATORY PROTEIN"/>
    <property type="match status" value="1"/>
</dbReference>
<evidence type="ECO:0000256" key="4">
    <source>
        <dbReference type="PROSITE-ProRule" id="PRU00335"/>
    </source>
</evidence>
<dbReference type="SUPFAM" id="SSF46689">
    <property type="entry name" value="Homeodomain-like"/>
    <property type="match status" value="1"/>
</dbReference>
<keyword evidence="2 4" id="KW-0238">DNA-binding</keyword>
<dbReference type="PANTHER" id="PTHR47506:SF6">
    <property type="entry name" value="HTH-TYPE TRANSCRIPTIONAL REPRESSOR NEMR"/>
    <property type="match status" value="1"/>
</dbReference>